<sequence length="513" mass="56389">MAPLMPSVLISTVFIVSVAALPIARSVICSPATWHNIIVFFMINYAAHAATIPAAAGATWYDTMFWTVVCLLLPFAGLGKAMGLVLNYTWVGDSELEKAWARDALLVVARSNAWEPSDEPEEVYVKLPKGFLTVKDDCATMPSATIKITRDGQGHDLQPHKSLKTHGGIELPLDKGYQLSYPDPYYLSEYFPFRSKINRDTTLGKTQSWVKMAISVAQLFYSTITLCRTQGSQLEKYGYAAYGLSVFPYTFMSLANFLCIGLVGEYPSIYILRTAIIREAEGRGGKFTGVVGCCEGEIGSAAVTAADKPVVEWGEFTRTTLSAAVDSWDSKEEDASFLQNSKILVVKVGGVTKKYRFLPQAQTADHVFYVSSYANQNSIPDGGCVFSIPTLRDLVYKVVFALAFALALVLPYLVIYGFSRFEARESTLGQRGWMMAWLSSGQLAFLSFGWISTRMPHFSPSTWRDIYNDPHPGWYLGPLIPSLFLLPVTAIGGFIAAGQMVAEFGTCTLSISP</sequence>
<keyword evidence="1" id="KW-1133">Transmembrane helix</keyword>
<keyword evidence="2" id="KW-0732">Signal</keyword>
<proteinExistence type="predicted"/>
<dbReference type="InParanoid" id="A0A067PNB9"/>
<evidence type="ECO:0000256" key="1">
    <source>
        <dbReference type="SAM" id="Phobius"/>
    </source>
</evidence>
<dbReference type="EMBL" id="KL197725">
    <property type="protein sequence ID" value="KDQ55300.1"/>
    <property type="molecule type" value="Genomic_DNA"/>
</dbReference>
<evidence type="ECO:0000313" key="3">
    <source>
        <dbReference type="EMBL" id="KDQ55300.1"/>
    </source>
</evidence>
<feature type="signal peptide" evidence="2">
    <location>
        <begin position="1"/>
        <end position="20"/>
    </location>
</feature>
<dbReference type="Proteomes" id="UP000027265">
    <property type="component" value="Unassembled WGS sequence"/>
</dbReference>
<feature type="transmembrane region" description="Helical" evidence="1">
    <location>
        <begin position="394"/>
        <end position="415"/>
    </location>
</feature>
<feature type="transmembrane region" description="Helical" evidence="1">
    <location>
        <begin position="239"/>
        <end position="263"/>
    </location>
</feature>
<name>A0A067PNB9_9AGAM</name>
<keyword evidence="1" id="KW-0812">Transmembrane</keyword>
<protein>
    <submittedName>
        <fullName evidence="3">Uncharacterized protein</fullName>
    </submittedName>
</protein>
<feature type="transmembrane region" description="Helical" evidence="1">
    <location>
        <begin position="36"/>
        <end position="58"/>
    </location>
</feature>
<gene>
    <name evidence="3" type="ORF">JAAARDRAFT_333000</name>
</gene>
<feature type="transmembrane region" description="Helical" evidence="1">
    <location>
        <begin position="65"/>
        <end position="90"/>
    </location>
</feature>
<organism evidence="3 4">
    <name type="scientific">Jaapia argillacea MUCL 33604</name>
    <dbReference type="NCBI Taxonomy" id="933084"/>
    <lineage>
        <taxon>Eukaryota</taxon>
        <taxon>Fungi</taxon>
        <taxon>Dikarya</taxon>
        <taxon>Basidiomycota</taxon>
        <taxon>Agaricomycotina</taxon>
        <taxon>Agaricomycetes</taxon>
        <taxon>Agaricomycetidae</taxon>
        <taxon>Jaapiales</taxon>
        <taxon>Jaapiaceae</taxon>
        <taxon>Jaapia</taxon>
    </lineage>
</organism>
<keyword evidence="4" id="KW-1185">Reference proteome</keyword>
<evidence type="ECO:0000256" key="2">
    <source>
        <dbReference type="SAM" id="SignalP"/>
    </source>
</evidence>
<accession>A0A067PNB9</accession>
<dbReference type="OrthoDB" id="3253026at2759"/>
<feature type="transmembrane region" description="Helical" evidence="1">
    <location>
        <begin position="209"/>
        <end position="227"/>
    </location>
</feature>
<feature type="transmembrane region" description="Helical" evidence="1">
    <location>
        <begin position="473"/>
        <end position="496"/>
    </location>
</feature>
<keyword evidence="1" id="KW-0472">Membrane</keyword>
<dbReference type="AlphaFoldDB" id="A0A067PNB9"/>
<dbReference type="HOGENOM" id="CLU_020135_1_0_1"/>
<evidence type="ECO:0000313" key="4">
    <source>
        <dbReference type="Proteomes" id="UP000027265"/>
    </source>
</evidence>
<reference evidence="4" key="1">
    <citation type="journal article" date="2014" name="Proc. Natl. Acad. Sci. U.S.A.">
        <title>Extensive sampling of basidiomycete genomes demonstrates inadequacy of the white-rot/brown-rot paradigm for wood decay fungi.</title>
        <authorList>
            <person name="Riley R."/>
            <person name="Salamov A.A."/>
            <person name="Brown D.W."/>
            <person name="Nagy L.G."/>
            <person name="Floudas D."/>
            <person name="Held B.W."/>
            <person name="Levasseur A."/>
            <person name="Lombard V."/>
            <person name="Morin E."/>
            <person name="Otillar R."/>
            <person name="Lindquist E.A."/>
            <person name="Sun H."/>
            <person name="LaButti K.M."/>
            <person name="Schmutz J."/>
            <person name="Jabbour D."/>
            <person name="Luo H."/>
            <person name="Baker S.E."/>
            <person name="Pisabarro A.G."/>
            <person name="Walton J.D."/>
            <person name="Blanchette R.A."/>
            <person name="Henrissat B."/>
            <person name="Martin F."/>
            <person name="Cullen D."/>
            <person name="Hibbett D.S."/>
            <person name="Grigoriev I.V."/>
        </authorList>
    </citation>
    <scope>NUCLEOTIDE SEQUENCE [LARGE SCALE GENOMIC DNA]</scope>
    <source>
        <strain evidence="4">MUCL 33604</strain>
    </source>
</reference>
<feature type="chain" id="PRO_5001643328" evidence="2">
    <location>
        <begin position="21"/>
        <end position="513"/>
    </location>
</feature>
<feature type="transmembrane region" description="Helical" evidence="1">
    <location>
        <begin position="435"/>
        <end position="453"/>
    </location>
</feature>